<keyword evidence="2" id="KW-1185">Reference proteome</keyword>
<evidence type="ECO:0000313" key="2">
    <source>
        <dbReference type="Proteomes" id="UP000092993"/>
    </source>
</evidence>
<proteinExistence type="predicted"/>
<dbReference type="EMBL" id="LUGG01000001">
    <property type="protein sequence ID" value="OBZ79940.1"/>
    <property type="molecule type" value="Genomic_DNA"/>
</dbReference>
<reference evidence="1 2" key="1">
    <citation type="submission" date="2016-03" db="EMBL/GenBank/DDBJ databases">
        <title>Whole genome sequencing of Grifola frondosa 9006-11.</title>
        <authorList>
            <person name="Min B."/>
            <person name="Park H."/>
            <person name="Kim J.-G."/>
            <person name="Cho H."/>
            <person name="Oh Y.-L."/>
            <person name="Kong W.-S."/>
            <person name="Choi I.-G."/>
        </authorList>
    </citation>
    <scope>NUCLEOTIDE SEQUENCE [LARGE SCALE GENOMIC DNA]</scope>
    <source>
        <strain evidence="1 2">9006-11</strain>
    </source>
</reference>
<protein>
    <submittedName>
        <fullName evidence="1">Uncharacterized protein</fullName>
    </submittedName>
</protein>
<accession>A0A1C7MSS0</accession>
<dbReference type="AlphaFoldDB" id="A0A1C7MSS0"/>
<organism evidence="1 2">
    <name type="scientific">Grifola frondosa</name>
    <name type="common">Maitake</name>
    <name type="synonym">Polyporus frondosus</name>
    <dbReference type="NCBI Taxonomy" id="5627"/>
    <lineage>
        <taxon>Eukaryota</taxon>
        <taxon>Fungi</taxon>
        <taxon>Dikarya</taxon>
        <taxon>Basidiomycota</taxon>
        <taxon>Agaricomycotina</taxon>
        <taxon>Agaricomycetes</taxon>
        <taxon>Polyporales</taxon>
        <taxon>Grifolaceae</taxon>
        <taxon>Grifola</taxon>
    </lineage>
</organism>
<name>A0A1C7MSS0_GRIFR</name>
<comment type="caution">
    <text evidence="1">The sequence shown here is derived from an EMBL/GenBank/DDBJ whole genome shotgun (WGS) entry which is preliminary data.</text>
</comment>
<evidence type="ECO:0000313" key="1">
    <source>
        <dbReference type="EMBL" id="OBZ79940.1"/>
    </source>
</evidence>
<sequence>MSSWSKLLRAYRNIQDRRLRIFKADVESWHARARYTGDKGGCIRKQKRRPRAGINLANLLPVTRVTSATHGLNPATKAYMSSWKLAWLPSCSCRPDDA</sequence>
<dbReference type="Proteomes" id="UP000092993">
    <property type="component" value="Unassembled WGS sequence"/>
</dbReference>
<gene>
    <name evidence="1" type="ORF">A0H81_00918</name>
</gene>